<organism evidence="2 3">
    <name type="scientific">Acidianus brierleyi</name>
    <dbReference type="NCBI Taxonomy" id="41673"/>
    <lineage>
        <taxon>Archaea</taxon>
        <taxon>Thermoproteota</taxon>
        <taxon>Thermoprotei</taxon>
        <taxon>Sulfolobales</taxon>
        <taxon>Sulfolobaceae</taxon>
        <taxon>Acidianus</taxon>
    </lineage>
</organism>
<gene>
    <name evidence="2" type="ORF">DFR85_06770</name>
</gene>
<dbReference type="KEGG" id="abri:DFR85_06770"/>
<dbReference type="RefSeq" id="WP_110270224.1">
    <property type="nucleotide sequence ID" value="NZ_CP029289.2"/>
</dbReference>
<dbReference type="OrthoDB" id="42408at2157"/>
<sequence>MRVLILKFTDEEYSKLEEEARREGYALLSDYVKSRIFYSSNSSSQPTQISNVDDIVRKIERKVQDMVNPFTAEVEDLKRKIAEISEKIENIETKSVENESKPRKEPIYRNEQKEQREKKTAIDYLRDQGAIYESEVKLKNPDLFFEKLEKQGAKIVYTEKERIGLDPKFFEEFSKKLNDIHTADDVDAQKFLNRTEYKLFQKLRSAGAVYFDNSTKSWKMLAN</sequence>
<name>A0A2U9IE77_9CREN</name>
<evidence type="ECO:0000313" key="2">
    <source>
        <dbReference type="EMBL" id="AWR94343.1"/>
    </source>
</evidence>
<dbReference type="EMBL" id="CP029289">
    <property type="protein sequence ID" value="AWR94343.1"/>
    <property type="molecule type" value="Genomic_DNA"/>
</dbReference>
<proteinExistence type="predicted"/>
<keyword evidence="3" id="KW-1185">Reference proteome</keyword>
<protein>
    <submittedName>
        <fullName evidence="2">CopG family transcriptional regulator</fullName>
    </submittedName>
</protein>
<dbReference type="AlphaFoldDB" id="A0A2U9IE77"/>
<feature type="region of interest" description="Disordered" evidence="1">
    <location>
        <begin position="94"/>
        <end position="113"/>
    </location>
</feature>
<evidence type="ECO:0000256" key="1">
    <source>
        <dbReference type="SAM" id="MobiDB-lite"/>
    </source>
</evidence>
<dbReference type="GeneID" id="36831844"/>
<reference evidence="2 3" key="1">
    <citation type="submission" date="2018-05" db="EMBL/GenBank/DDBJ databases">
        <title>Complete Genome Sequences of Extremely Thermoacidophilic, Metal-Mobilizing Type-Strain Members of the Archaeal Family Sulfolobaceae: Acidianus brierleyi DSM-1651T, Acidianus sulfidivorans DSM-18786T, Metallosphaera hakonensis DSM-7519T, and Metallosphaera prunae DSM-10039T.</title>
        <authorList>
            <person name="Counts J.A."/>
            <person name="Kelly R.M."/>
        </authorList>
    </citation>
    <scope>NUCLEOTIDE SEQUENCE [LARGE SCALE GENOMIC DNA]</scope>
    <source>
        <strain evidence="2 3">DSM 1651</strain>
    </source>
</reference>
<accession>A0A2U9IE77</accession>
<evidence type="ECO:0000313" key="3">
    <source>
        <dbReference type="Proteomes" id="UP000248044"/>
    </source>
</evidence>
<dbReference type="Proteomes" id="UP000248044">
    <property type="component" value="Chromosome"/>
</dbReference>